<proteinExistence type="predicted"/>
<keyword evidence="2" id="KW-1185">Reference proteome</keyword>
<evidence type="ECO:0000313" key="2">
    <source>
        <dbReference type="Proteomes" id="UP000297280"/>
    </source>
</evidence>
<sequence>MDQVAPSPDLTPFLFLNLPVNIRQYIYKMLLCTFENPPENLKDNGCTLVPIRITKLQHDIYPQILRTCRKINHEATVIMRETNLFVMVTGVIRLDEPRKGFFSKYIPMIRIETEQQEKDFQKACVMTHEIYGSTKSPGILTDELYKFILLHGHLPLLCAALVVSVIETLPYCDKMLAVHIIIILETYEDISMLLSLFEKRQEKLIAPYRSEFKGFSGFQLKGNIADGSKDVVLLEIAQAPQLINPEGPIHGLQSMEAIGNEFFALGDVENANQIWCPALMTIRRILTLIQRRLLHETHDPEFIHQLMNT</sequence>
<protein>
    <recommendedName>
        <fullName evidence="3">F-box domain-containing protein</fullName>
    </recommendedName>
</protein>
<organism evidence="1 2">
    <name type="scientific">Botrytis porri</name>
    <dbReference type="NCBI Taxonomy" id="87229"/>
    <lineage>
        <taxon>Eukaryota</taxon>
        <taxon>Fungi</taxon>
        <taxon>Dikarya</taxon>
        <taxon>Ascomycota</taxon>
        <taxon>Pezizomycotina</taxon>
        <taxon>Leotiomycetes</taxon>
        <taxon>Helotiales</taxon>
        <taxon>Sclerotiniaceae</taxon>
        <taxon>Botrytis</taxon>
    </lineage>
</organism>
<dbReference type="AlphaFoldDB" id="A0A4Z1KVI3"/>
<evidence type="ECO:0000313" key="1">
    <source>
        <dbReference type="EMBL" id="TGO88539.1"/>
    </source>
</evidence>
<reference evidence="1 2" key="1">
    <citation type="submission" date="2017-12" db="EMBL/GenBank/DDBJ databases">
        <title>Comparative genomics of Botrytis spp.</title>
        <authorList>
            <person name="Valero-Jimenez C.A."/>
            <person name="Tapia P."/>
            <person name="Veloso J."/>
            <person name="Silva-Moreno E."/>
            <person name="Staats M."/>
            <person name="Valdes J.H."/>
            <person name="Van Kan J.A.L."/>
        </authorList>
    </citation>
    <scope>NUCLEOTIDE SEQUENCE [LARGE SCALE GENOMIC DNA]</scope>
    <source>
        <strain evidence="1 2">MUCL3349</strain>
    </source>
</reference>
<gene>
    <name evidence="1" type="ORF">BPOR_0156g00060</name>
</gene>
<name>A0A4Z1KVI3_9HELO</name>
<dbReference type="EMBL" id="PQXO01000156">
    <property type="protein sequence ID" value="TGO88539.1"/>
    <property type="molecule type" value="Genomic_DNA"/>
</dbReference>
<accession>A0A4Z1KVI3</accession>
<comment type="caution">
    <text evidence="1">The sequence shown here is derived from an EMBL/GenBank/DDBJ whole genome shotgun (WGS) entry which is preliminary data.</text>
</comment>
<dbReference type="Proteomes" id="UP000297280">
    <property type="component" value="Unassembled WGS sequence"/>
</dbReference>
<dbReference type="OrthoDB" id="5229512at2759"/>
<evidence type="ECO:0008006" key="3">
    <source>
        <dbReference type="Google" id="ProtNLM"/>
    </source>
</evidence>